<accession>A0ABD2MZK9</accession>
<name>A0ABD2MZK9_9CUCU</name>
<dbReference type="AlphaFoldDB" id="A0ABD2MZK9"/>
<evidence type="ECO:0000313" key="1">
    <source>
        <dbReference type="EMBL" id="KAL3271868.1"/>
    </source>
</evidence>
<comment type="caution">
    <text evidence="1">The sequence shown here is derived from an EMBL/GenBank/DDBJ whole genome shotgun (WGS) entry which is preliminary data.</text>
</comment>
<reference evidence="1 2" key="1">
    <citation type="journal article" date="2021" name="BMC Biol.">
        <title>Horizontally acquired antibacterial genes associated with adaptive radiation of ladybird beetles.</title>
        <authorList>
            <person name="Li H.S."/>
            <person name="Tang X.F."/>
            <person name="Huang Y.H."/>
            <person name="Xu Z.Y."/>
            <person name="Chen M.L."/>
            <person name="Du X.Y."/>
            <person name="Qiu B.Y."/>
            <person name="Chen P.T."/>
            <person name="Zhang W."/>
            <person name="Slipinski A."/>
            <person name="Escalona H.E."/>
            <person name="Waterhouse R.M."/>
            <person name="Zwick A."/>
            <person name="Pang H."/>
        </authorList>
    </citation>
    <scope>NUCLEOTIDE SEQUENCE [LARGE SCALE GENOMIC DNA]</scope>
    <source>
        <strain evidence="1">SYSU2018</strain>
    </source>
</reference>
<gene>
    <name evidence="1" type="ORF">HHI36_022338</name>
</gene>
<proteinExistence type="predicted"/>
<keyword evidence="2" id="KW-1185">Reference proteome</keyword>
<sequence>MTSTVKLKQAKAFRDISKTKLQGLKNSGIQAEQDSSKRPYVKVRYNNVDKIYEEFNKQHCSIVSLLLISENAALERQEIMRLEFDNGYYDEELIYNELSKLI</sequence>
<protein>
    <submittedName>
        <fullName evidence="1">Uncharacterized protein</fullName>
    </submittedName>
</protein>
<dbReference type="Proteomes" id="UP001516400">
    <property type="component" value="Unassembled WGS sequence"/>
</dbReference>
<organism evidence="1 2">
    <name type="scientific">Cryptolaemus montrouzieri</name>
    <dbReference type="NCBI Taxonomy" id="559131"/>
    <lineage>
        <taxon>Eukaryota</taxon>
        <taxon>Metazoa</taxon>
        <taxon>Ecdysozoa</taxon>
        <taxon>Arthropoda</taxon>
        <taxon>Hexapoda</taxon>
        <taxon>Insecta</taxon>
        <taxon>Pterygota</taxon>
        <taxon>Neoptera</taxon>
        <taxon>Endopterygota</taxon>
        <taxon>Coleoptera</taxon>
        <taxon>Polyphaga</taxon>
        <taxon>Cucujiformia</taxon>
        <taxon>Coccinelloidea</taxon>
        <taxon>Coccinellidae</taxon>
        <taxon>Scymninae</taxon>
        <taxon>Scymnini</taxon>
        <taxon>Cryptolaemus</taxon>
    </lineage>
</organism>
<dbReference type="EMBL" id="JABFTP020000042">
    <property type="protein sequence ID" value="KAL3271868.1"/>
    <property type="molecule type" value="Genomic_DNA"/>
</dbReference>
<evidence type="ECO:0000313" key="2">
    <source>
        <dbReference type="Proteomes" id="UP001516400"/>
    </source>
</evidence>